<organism evidence="2 3">
    <name type="scientific">Phaeovulum veldkampii DSM 11550</name>
    <dbReference type="NCBI Taxonomy" id="1185920"/>
    <lineage>
        <taxon>Bacteria</taxon>
        <taxon>Pseudomonadati</taxon>
        <taxon>Pseudomonadota</taxon>
        <taxon>Alphaproteobacteria</taxon>
        <taxon>Rhodobacterales</taxon>
        <taxon>Paracoccaceae</taxon>
        <taxon>Phaeovulum</taxon>
    </lineage>
</organism>
<evidence type="ECO:0000259" key="1">
    <source>
        <dbReference type="Pfam" id="PF01882"/>
    </source>
</evidence>
<evidence type="ECO:0000313" key="3">
    <source>
        <dbReference type="Proteomes" id="UP000241899"/>
    </source>
</evidence>
<name>A0A2T4JIF2_9RHOB</name>
<dbReference type="PANTHER" id="PTHR33608:SF6">
    <property type="entry name" value="BLL2464 PROTEIN"/>
    <property type="match status" value="1"/>
</dbReference>
<gene>
    <name evidence="2" type="ORF">C5F46_08445</name>
</gene>
<reference evidence="2 3" key="1">
    <citation type="submission" date="2018-03" db="EMBL/GenBank/DDBJ databases">
        <title>Rhodobacter veldkampii.</title>
        <authorList>
            <person name="Meyer T.E."/>
            <person name="Miller S."/>
            <person name="Lodha T."/>
            <person name="Gandham S."/>
            <person name="Chintalapati S."/>
            <person name="Chintalapati V.R."/>
        </authorList>
    </citation>
    <scope>NUCLEOTIDE SEQUENCE [LARGE SCALE GENOMIC DNA]</scope>
    <source>
        <strain evidence="2 3">DSM 11550</strain>
    </source>
</reference>
<dbReference type="Pfam" id="PF01882">
    <property type="entry name" value="DUF58"/>
    <property type="match status" value="1"/>
</dbReference>
<dbReference type="OrthoDB" id="9794556at2"/>
<protein>
    <submittedName>
        <fullName evidence="2">DUF58 domain-containing protein</fullName>
    </submittedName>
</protein>
<keyword evidence="3" id="KW-1185">Reference proteome</keyword>
<accession>A0A2T4JIF2</accession>
<feature type="domain" description="DUF58" evidence="1">
    <location>
        <begin position="17"/>
        <end position="221"/>
    </location>
</feature>
<dbReference type="InterPro" id="IPR002881">
    <property type="entry name" value="DUF58"/>
</dbReference>
<proteinExistence type="predicted"/>
<dbReference type="Proteomes" id="UP000241899">
    <property type="component" value="Unassembled WGS sequence"/>
</dbReference>
<evidence type="ECO:0000313" key="2">
    <source>
        <dbReference type="EMBL" id="PTE17690.1"/>
    </source>
</evidence>
<dbReference type="EMBL" id="PZKF01000015">
    <property type="protein sequence ID" value="PTE17690.1"/>
    <property type="molecule type" value="Genomic_DNA"/>
</dbReference>
<dbReference type="AlphaFoldDB" id="A0A2T4JIF2"/>
<dbReference type="PANTHER" id="PTHR33608">
    <property type="entry name" value="BLL2464 PROTEIN"/>
    <property type="match status" value="1"/>
</dbReference>
<sequence length="258" mass="27754">MGGHGRRRAGPGEEFWQYRPAQPGDAARMIDWRRSARSDAQFIRDREAQAAQTVCLWVDDAASMRFSGAPDRPEKTDRARLLALALAVLMIRAGERVGLTDPAAPPRPGKAQLMRLAGALAGPGAAADYGVPVADGLPARARALFVSDFLGDPAPVAAALGAAADRGVTGVLLQVLDPVEEAFPFDGRTIFESMAGSLRHETRAAADLRDRYRDRLAQRRAHLAGLARAAGWQFSTHHTGQSAQSALLWLYAALERAR</sequence>
<comment type="caution">
    <text evidence="2">The sequence shown here is derived from an EMBL/GenBank/DDBJ whole genome shotgun (WGS) entry which is preliminary data.</text>
</comment>